<keyword evidence="5 6" id="KW-0539">Nucleus</keyword>
<dbReference type="Gene3D" id="1.10.8.530">
    <property type="entry name" value="DNA polymerase alpha-primase, subunit B, N-terminal domain"/>
    <property type="match status" value="1"/>
</dbReference>
<evidence type="ECO:0000313" key="12">
    <source>
        <dbReference type="Proteomes" id="UP001605036"/>
    </source>
</evidence>
<dbReference type="AlphaFoldDB" id="A0ABD1Y9J3"/>
<keyword evidence="12" id="KW-1185">Reference proteome</keyword>
<proteinExistence type="inferred from homology"/>
<comment type="function">
    <text evidence="6">Accessory subunit of the DNA polymerase alpha complex (also known as the alpha DNA polymerase-primase complex) which plays an essential role in the initiation of DNA synthesis.</text>
</comment>
<feature type="domain" description="DNA polymerase alpha subunit B N-terminal" evidence="9">
    <location>
        <begin position="8"/>
        <end position="70"/>
    </location>
</feature>
<evidence type="ECO:0000259" key="9">
    <source>
        <dbReference type="Pfam" id="PF08418"/>
    </source>
</evidence>
<dbReference type="InterPro" id="IPR054300">
    <property type="entry name" value="OB_DPOA2"/>
</dbReference>
<dbReference type="PIRSF" id="PIRSF018300">
    <property type="entry name" value="DNA_pol_alph_2"/>
    <property type="match status" value="1"/>
</dbReference>
<dbReference type="GO" id="GO:0006260">
    <property type="term" value="P:DNA replication"/>
    <property type="evidence" value="ECO:0007669"/>
    <property type="project" value="UniProtKB-KW"/>
</dbReference>
<comment type="similarity">
    <text evidence="2 6">Belongs to the DNA polymerase alpha subunit B family.</text>
</comment>
<comment type="subcellular location">
    <subcellularLocation>
        <location evidence="1 6">Nucleus</location>
    </subcellularLocation>
</comment>
<evidence type="ECO:0000256" key="4">
    <source>
        <dbReference type="ARBA" id="ARBA00022705"/>
    </source>
</evidence>
<evidence type="ECO:0000259" key="10">
    <source>
        <dbReference type="Pfam" id="PF22062"/>
    </source>
</evidence>
<evidence type="ECO:0000256" key="5">
    <source>
        <dbReference type="ARBA" id="ARBA00023242"/>
    </source>
</evidence>
<dbReference type="Pfam" id="PF08418">
    <property type="entry name" value="Pol_alpha_B_N"/>
    <property type="match status" value="1"/>
</dbReference>
<comment type="caution">
    <text evidence="11">The sequence shown here is derived from an EMBL/GenBank/DDBJ whole genome shotgun (WGS) entry which is preliminary data.</text>
</comment>
<sequence length="678" mass="74902">MARNAFEEALREEFSEANFVVEDDDVLEQCASMCVVYALKASDLVSSWEVFYLNRQLNDGKVSTAILPKFKAFLQEEQREALRSKSIDGLHSFSKIDDVDMLLNDEPELQETPPALRSASKCHSSPLGIRNVKLEAEFAVLACPKTPKTPAGPFGKSSSEGPRRKTEDSPLTPFARRLSKCTVQSIFNAELDEPSEEKVVPDTEDDVLRRLRPVERCHTEILSPFPKVGCRFMHDRLEDRFLSIEKRIKKFADALAVSERCKVTCNGAVATQEQIMVVGRICCDGEGHLNDKSVLLEGSVEFCGGQRVRLDLRNIPQLSLFPGQVVGVEGKNPSGHCLVASRIIDAIPCLASPEASEHQEPASKRRVLSQGEDVEMVSGIQQPITMLMAAGPYTANDNLFYEPLSDLLAHARRKRPRVLLLVGPFVDCDHPMIRDGLVDRTYEQIFQDEVKTRIEEYCQEVGDGAGVLIVPSTRDSHHDSVFPQPPYKRRGFDDPDKQITLLGNPSIFRCEDVTLGCTSMDILRHLSSEEMSRVPAGATSDRMTRLASHVIAQRSFYPLFPPPQGTCLDLSLTPEAVSVNQIPDILILPSDLAPFVKVLALPSYPQLASGAEELEAGESLPRNEQLTKCLCINPGRLTKGSSGGTFTELLVLPDTSSYEGCTAPPPVSSRSKVTIKRI</sequence>
<accession>A0ABD1Y9J3</accession>
<dbReference type="GO" id="GO:0005634">
    <property type="term" value="C:nucleus"/>
    <property type="evidence" value="ECO:0007669"/>
    <property type="project" value="UniProtKB-SubCell"/>
</dbReference>
<reference evidence="11 12" key="1">
    <citation type="submission" date="2024-09" db="EMBL/GenBank/DDBJ databases">
        <title>Chromosome-scale assembly of Riccia fluitans.</title>
        <authorList>
            <person name="Paukszto L."/>
            <person name="Sawicki J."/>
            <person name="Karawczyk K."/>
            <person name="Piernik-Szablinska J."/>
            <person name="Szczecinska M."/>
            <person name="Mazdziarz M."/>
        </authorList>
    </citation>
    <scope>NUCLEOTIDE SEQUENCE [LARGE SCALE GENOMIC DNA]</scope>
    <source>
        <strain evidence="11">Rf_01</strain>
        <tissue evidence="11">Aerial parts of the thallus</tissue>
    </source>
</reference>
<evidence type="ECO:0000256" key="3">
    <source>
        <dbReference type="ARBA" id="ARBA00018596"/>
    </source>
</evidence>
<evidence type="ECO:0000256" key="2">
    <source>
        <dbReference type="ARBA" id="ARBA00007299"/>
    </source>
</evidence>
<dbReference type="InterPro" id="IPR043034">
    <property type="entry name" value="DNA_pol_alpha_B_N_sf"/>
</dbReference>
<dbReference type="EMBL" id="JBHFFA010000006">
    <property type="protein sequence ID" value="KAL2623380.1"/>
    <property type="molecule type" value="Genomic_DNA"/>
</dbReference>
<feature type="domain" description="DNA polymerase alpha subunit B OB" evidence="10">
    <location>
        <begin position="245"/>
        <end position="344"/>
    </location>
</feature>
<keyword evidence="4 6" id="KW-0235">DNA replication</keyword>
<dbReference type="Gene3D" id="3.60.21.60">
    <property type="match status" value="2"/>
</dbReference>
<evidence type="ECO:0000256" key="1">
    <source>
        <dbReference type="ARBA" id="ARBA00004123"/>
    </source>
</evidence>
<evidence type="ECO:0000259" key="8">
    <source>
        <dbReference type="Pfam" id="PF04042"/>
    </source>
</evidence>
<dbReference type="Pfam" id="PF22062">
    <property type="entry name" value="OB_DPOA2"/>
    <property type="match status" value="1"/>
</dbReference>
<evidence type="ECO:0000256" key="7">
    <source>
        <dbReference type="SAM" id="MobiDB-lite"/>
    </source>
</evidence>
<dbReference type="Pfam" id="PF04042">
    <property type="entry name" value="DNA_pol_E_B"/>
    <property type="match status" value="1"/>
</dbReference>
<feature type="domain" description="DNA polymerase alpha/delta/epsilon subunit B" evidence="8">
    <location>
        <begin position="388"/>
        <end position="597"/>
    </location>
</feature>
<dbReference type="InterPro" id="IPR007185">
    <property type="entry name" value="DNA_pol_a/d/e_bsu"/>
</dbReference>
<organism evidence="11 12">
    <name type="scientific">Riccia fluitans</name>
    <dbReference type="NCBI Taxonomy" id="41844"/>
    <lineage>
        <taxon>Eukaryota</taxon>
        <taxon>Viridiplantae</taxon>
        <taxon>Streptophyta</taxon>
        <taxon>Embryophyta</taxon>
        <taxon>Marchantiophyta</taxon>
        <taxon>Marchantiopsida</taxon>
        <taxon>Marchantiidae</taxon>
        <taxon>Marchantiales</taxon>
        <taxon>Ricciaceae</taxon>
        <taxon>Riccia</taxon>
    </lineage>
</organism>
<gene>
    <name evidence="11" type="ORF">R1flu_003585</name>
</gene>
<protein>
    <recommendedName>
        <fullName evidence="3 6">DNA polymerase alpha subunit B</fullName>
    </recommendedName>
</protein>
<dbReference type="InterPro" id="IPR013627">
    <property type="entry name" value="Pol_alpha_B_N"/>
</dbReference>
<dbReference type="PANTHER" id="PTHR23061">
    <property type="entry name" value="DNA POLYMERASE 2 ALPHA 70 KDA SUBUNIT"/>
    <property type="match status" value="1"/>
</dbReference>
<evidence type="ECO:0000256" key="6">
    <source>
        <dbReference type="PIRNR" id="PIRNR018300"/>
    </source>
</evidence>
<dbReference type="InterPro" id="IPR016722">
    <property type="entry name" value="DNA_pol_alpha_bsu"/>
</dbReference>
<dbReference type="PANTHER" id="PTHR23061:SF12">
    <property type="entry name" value="DNA POLYMERASE ALPHA SUBUNIT B"/>
    <property type="match status" value="1"/>
</dbReference>
<evidence type="ECO:0000313" key="11">
    <source>
        <dbReference type="EMBL" id="KAL2623380.1"/>
    </source>
</evidence>
<dbReference type="Proteomes" id="UP001605036">
    <property type="component" value="Unassembled WGS sequence"/>
</dbReference>
<feature type="region of interest" description="Disordered" evidence="7">
    <location>
        <begin position="149"/>
        <end position="171"/>
    </location>
</feature>
<dbReference type="FunFam" id="3.60.21.60:FF:000004">
    <property type="entry name" value="DNA polymerase alpha subunit B"/>
    <property type="match status" value="1"/>
</dbReference>
<name>A0ABD1Y9J3_9MARC</name>